<protein>
    <submittedName>
        <fullName evidence="1">Uncharacterized protein</fullName>
    </submittedName>
</protein>
<reference evidence="1 2" key="1">
    <citation type="submission" date="2024-02" db="EMBL/GenBank/DDBJ databases">
        <authorList>
            <person name="Chen Y."/>
            <person name="Shah S."/>
            <person name="Dougan E. K."/>
            <person name="Thang M."/>
            <person name="Chan C."/>
        </authorList>
    </citation>
    <scope>NUCLEOTIDE SEQUENCE [LARGE SCALE GENOMIC DNA]</scope>
</reference>
<dbReference type="EMBL" id="CAXAMN010010003">
    <property type="protein sequence ID" value="CAK9030578.1"/>
    <property type="molecule type" value="Genomic_DNA"/>
</dbReference>
<keyword evidence="2" id="KW-1185">Reference proteome</keyword>
<sequence length="201" mass="22672">ETLVMTWVAHDRGPHGCWVHGQLEAWMHCVPVVQLLFLRQLGQDLAEQLDNDWKRWQANVPPCSKCSKPPMKRAWGPGIRLQQQILRPELWKCCLQETQDVEELKIELDEEPIGLGTASAELRQEISNYLSVAELCAERATCRGKSSTEAFVGHLVQLQLQGPAVFSAAAESYINKNAVELAQCEQLYARDDFRVYAGLQG</sequence>
<dbReference type="Proteomes" id="UP001642484">
    <property type="component" value="Unassembled WGS sequence"/>
</dbReference>
<proteinExistence type="predicted"/>
<feature type="non-terminal residue" evidence="1">
    <location>
        <position position="201"/>
    </location>
</feature>
<accession>A0ABP0KV26</accession>
<comment type="caution">
    <text evidence="1">The sequence shown here is derived from an EMBL/GenBank/DDBJ whole genome shotgun (WGS) entry which is preliminary data.</text>
</comment>
<gene>
    <name evidence="1" type="ORF">CCMP2556_LOCUS17925</name>
</gene>
<feature type="non-terminal residue" evidence="1">
    <location>
        <position position="1"/>
    </location>
</feature>
<evidence type="ECO:0000313" key="1">
    <source>
        <dbReference type="EMBL" id="CAK9030578.1"/>
    </source>
</evidence>
<organism evidence="1 2">
    <name type="scientific">Durusdinium trenchii</name>
    <dbReference type="NCBI Taxonomy" id="1381693"/>
    <lineage>
        <taxon>Eukaryota</taxon>
        <taxon>Sar</taxon>
        <taxon>Alveolata</taxon>
        <taxon>Dinophyceae</taxon>
        <taxon>Suessiales</taxon>
        <taxon>Symbiodiniaceae</taxon>
        <taxon>Durusdinium</taxon>
    </lineage>
</organism>
<name>A0ABP0KV26_9DINO</name>
<evidence type="ECO:0000313" key="2">
    <source>
        <dbReference type="Proteomes" id="UP001642484"/>
    </source>
</evidence>